<keyword evidence="3" id="KW-1185">Reference proteome</keyword>
<sequence length="74" mass="8213">MGELESSIWMGGVRQQGALSLQQVRHALQELPEPKRQGSLPKTVQLLADPNIKTTSTKSSQREEKAISEVNSKR</sequence>
<proteinExistence type="predicted"/>
<evidence type="ECO:0000313" key="3">
    <source>
        <dbReference type="Proteomes" id="UP000314294"/>
    </source>
</evidence>
<evidence type="ECO:0000313" key="2">
    <source>
        <dbReference type="EMBL" id="TNN86917.1"/>
    </source>
</evidence>
<dbReference type="AlphaFoldDB" id="A0A4Z2JA47"/>
<name>A0A4Z2JA47_9TELE</name>
<dbReference type="EMBL" id="SRLO01000012">
    <property type="protein sequence ID" value="TNN86917.1"/>
    <property type="molecule type" value="Genomic_DNA"/>
</dbReference>
<feature type="compositionally biased region" description="Basic and acidic residues" evidence="1">
    <location>
        <begin position="60"/>
        <end position="74"/>
    </location>
</feature>
<reference evidence="2 3" key="1">
    <citation type="submission" date="2019-03" db="EMBL/GenBank/DDBJ databases">
        <title>First draft genome of Liparis tanakae, snailfish: a comprehensive survey of snailfish specific genes.</title>
        <authorList>
            <person name="Kim W."/>
            <person name="Song I."/>
            <person name="Jeong J.-H."/>
            <person name="Kim D."/>
            <person name="Kim S."/>
            <person name="Ryu S."/>
            <person name="Song J.Y."/>
            <person name="Lee S.K."/>
        </authorList>
    </citation>
    <scope>NUCLEOTIDE SEQUENCE [LARGE SCALE GENOMIC DNA]</scope>
    <source>
        <tissue evidence="2">Muscle</tissue>
    </source>
</reference>
<organism evidence="2 3">
    <name type="scientific">Liparis tanakae</name>
    <name type="common">Tanaka's snailfish</name>
    <dbReference type="NCBI Taxonomy" id="230148"/>
    <lineage>
        <taxon>Eukaryota</taxon>
        <taxon>Metazoa</taxon>
        <taxon>Chordata</taxon>
        <taxon>Craniata</taxon>
        <taxon>Vertebrata</taxon>
        <taxon>Euteleostomi</taxon>
        <taxon>Actinopterygii</taxon>
        <taxon>Neopterygii</taxon>
        <taxon>Teleostei</taxon>
        <taxon>Neoteleostei</taxon>
        <taxon>Acanthomorphata</taxon>
        <taxon>Eupercaria</taxon>
        <taxon>Perciformes</taxon>
        <taxon>Cottioidei</taxon>
        <taxon>Cottales</taxon>
        <taxon>Liparidae</taxon>
        <taxon>Liparis</taxon>
    </lineage>
</organism>
<evidence type="ECO:0000256" key="1">
    <source>
        <dbReference type="SAM" id="MobiDB-lite"/>
    </source>
</evidence>
<feature type="region of interest" description="Disordered" evidence="1">
    <location>
        <begin position="31"/>
        <end position="74"/>
    </location>
</feature>
<dbReference type="Proteomes" id="UP000314294">
    <property type="component" value="Unassembled WGS sequence"/>
</dbReference>
<comment type="caution">
    <text evidence="2">The sequence shown here is derived from an EMBL/GenBank/DDBJ whole genome shotgun (WGS) entry which is preliminary data.</text>
</comment>
<accession>A0A4Z2JA47</accession>
<gene>
    <name evidence="2" type="ORF">EYF80_002672</name>
</gene>
<protein>
    <submittedName>
        <fullName evidence="2">Uncharacterized protein</fullName>
    </submittedName>
</protein>